<evidence type="ECO:0000259" key="8">
    <source>
        <dbReference type="PROSITE" id="PS50887"/>
    </source>
</evidence>
<protein>
    <submittedName>
        <fullName evidence="9">EAL domain-containing protein</fullName>
    </submittedName>
</protein>
<dbReference type="SUPFAM" id="SSF55073">
    <property type="entry name" value="Nucleotide cyclase"/>
    <property type="match status" value="1"/>
</dbReference>
<dbReference type="InterPro" id="IPR050706">
    <property type="entry name" value="Cyclic-di-GMP_PDE-like"/>
</dbReference>
<keyword evidence="3 6" id="KW-0812">Transmembrane</keyword>
<dbReference type="Gene3D" id="3.20.20.450">
    <property type="entry name" value="EAL domain"/>
    <property type="match status" value="1"/>
</dbReference>
<feature type="domain" description="GGDEF" evidence="8">
    <location>
        <begin position="350"/>
        <end position="486"/>
    </location>
</feature>
<dbReference type="Pfam" id="PF00563">
    <property type="entry name" value="EAL"/>
    <property type="match status" value="1"/>
</dbReference>
<dbReference type="CDD" id="cd01948">
    <property type="entry name" value="EAL"/>
    <property type="match status" value="1"/>
</dbReference>
<dbReference type="Pfam" id="PF00990">
    <property type="entry name" value="GGDEF"/>
    <property type="match status" value="1"/>
</dbReference>
<dbReference type="PROSITE" id="PS50887">
    <property type="entry name" value="GGDEF"/>
    <property type="match status" value="1"/>
</dbReference>
<sequence>MDKTNIKKQVLVSGILVVVISAILIGISVITYTSIQKAQRQEAKQYLDEIVTQYKNIITAQLDGNFQTLEALSAFIGQTDSFDLEKALSYLEVESSRSGFFSIGFVTPEKTGYFIYSRGSRRYGQDVSRETFLDRALSGECAVSEKMIDEYTGNDIICYGVPVYHDEQIVGVLTASMLTSSFSNIIEQEIFGGKAFAHIIDRNGDFIIRSSHVVIQEQLDNIFDMGDIQETTKQEVLNNLMDGETSFTVFEYRGEHYWVTIMPVGINDWQLFCLVPQDFLNHNFDTLITVFLGVMVCIIVMFSILFIYINRLIRKSQESMRKLAYTDLLTGAGNRNQFITGVPGLLGGTQEYAMVLMNISGFKFINEFYGYGKGDELLKHIAAVLANAAGKDELYYRDSADRFGMLLKYPGKEALTGRLEQIRKRINSFKLSQNQSYHIITNWGVKIIDGYNFSLHADLDTIMNRAMLALNSVKGNDEKPIAFYDEKLHQQASKKSEIESRMHDALDSREFVMVLQPKYDLKTMEVISAESLVRWHAKDGTVYYPDEFISVFEQNGFITNLDMYMLEEVCRCLSRWKEAGYGTVPVSVNQSRLFFYDEEYLERFHKIVDRYHLEPSQIILEVTESVSMNNLEQIKHVIRQLHKIGFTVSMDDFGSGYSSLNTLKELDIDEVKLDKEFLSEQSDSTRGEAIIRNMIQLAKDLSIVTVAEGIETRSQMEFLRSISCDIGQGYYFARPMPVDQFEELVFGRQQQI</sequence>
<feature type="transmembrane region" description="Helical" evidence="6">
    <location>
        <begin position="12"/>
        <end position="35"/>
    </location>
</feature>
<keyword evidence="4 6" id="KW-1133">Transmembrane helix</keyword>
<proteinExistence type="predicted"/>
<dbReference type="Pfam" id="PF02743">
    <property type="entry name" value="dCache_1"/>
    <property type="match status" value="1"/>
</dbReference>
<feature type="transmembrane region" description="Helical" evidence="6">
    <location>
        <begin position="287"/>
        <end position="313"/>
    </location>
</feature>
<keyword evidence="10" id="KW-1185">Reference proteome</keyword>
<name>A0ABY5VLF1_9FIRM</name>
<dbReference type="PANTHER" id="PTHR33121:SF70">
    <property type="entry name" value="SIGNALING PROTEIN YKOW"/>
    <property type="match status" value="1"/>
</dbReference>
<organism evidence="9 10">
    <name type="scientific">Ruminococcus gauvreauii</name>
    <dbReference type="NCBI Taxonomy" id="438033"/>
    <lineage>
        <taxon>Bacteria</taxon>
        <taxon>Bacillati</taxon>
        <taxon>Bacillota</taxon>
        <taxon>Clostridia</taxon>
        <taxon>Eubacteriales</taxon>
        <taxon>Oscillospiraceae</taxon>
        <taxon>Ruminococcus</taxon>
    </lineage>
</organism>
<dbReference type="InterPro" id="IPR043128">
    <property type="entry name" value="Rev_trsase/Diguanyl_cyclase"/>
</dbReference>
<dbReference type="RefSeq" id="WP_028529670.1">
    <property type="nucleotide sequence ID" value="NZ_CABLBR010000030.1"/>
</dbReference>
<dbReference type="InterPro" id="IPR029787">
    <property type="entry name" value="Nucleotide_cyclase"/>
</dbReference>
<evidence type="ECO:0000313" key="10">
    <source>
        <dbReference type="Proteomes" id="UP001060164"/>
    </source>
</evidence>
<evidence type="ECO:0000313" key="9">
    <source>
        <dbReference type="EMBL" id="UWP60348.1"/>
    </source>
</evidence>
<dbReference type="CDD" id="cd18773">
    <property type="entry name" value="PDC1_HK_sensor"/>
    <property type="match status" value="1"/>
</dbReference>
<dbReference type="SUPFAM" id="SSF103190">
    <property type="entry name" value="Sensory domain-like"/>
    <property type="match status" value="1"/>
</dbReference>
<dbReference type="EMBL" id="CP102290">
    <property type="protein sequence ID" value="UWP60348.1"/>
    <property type="molecule type" value="Genomic_DNA"/>
</dbReference>
<evidence type="ECO:0000256" key="3">
    <source>
        <dbReference type="ARBA" id="ARBA00022692"/>
    </source>
</evidence>
<dbReference type="Gene3D" id="3.30.450.20">
    <property type="entry name" value="PAS domain"/>
    <property type="match status" value="1"/>
</dbReference>
<dbReference type="PANTHER" id="PTHR33121">
    <property type="entry name" value="CYCLIC DI-GMP PHOSPHODIESTERASE PDEF"/>
    <property type="match status" value="1"/>
</dbReference>
<dbReference type="Gene3D" id="3.30.70.270">
    <property type="match status" value="1"/>
</dbReference>
<dbReference type="InterPro" id="IPR001633">
    <property type="entry name" value="EAL_dom"/>
</dbReference>
<evidence type="ECO:0000256" key="2">
    <source>
        <dbReference type="ARBA" id="ARBA00022475"/>
    </source>
</evidence>
<feature type="domain" description="EAL" evidence="7">
    <location>
        <begin position="495"/>
        <end position="749"/>
    </location>
</feature>
<dbReference type="InterPro" id="IPR035919">
    <property type="entry name" value="EAL_sf"/>
</dbReference>
<keyword evidence="2" id="KW-1003">Cell membrane</keyword>
<dbReference type="SMART" id="SM00052">
    <property type="entry name" value="EAL"/>
    <property type="match status" value="1"/>
</dbReference>
<dbReference type="Proteomes" id="UP001060164">
    <property type="component" value="Chromosome"/>
</dbReference>
<accession>A0ABY5VLF1</accession>
<dbReference type="SMART" id="SM00267">
    <property type="entry name" value="GGDEF"/>
    <property type="match status" value="1"/>
</dbReference>
<dbReference type="CDD" id="cd01949">
    <property type="entry name" value="GGDEF"/>
    <property type="match status" value="1"/>
</dbReference>
<evidence type="ECO:0000256" key="5">
    <source>
        <dbReference type="ARBA" id="ARBA00023136"/>
    </source>
</evidence>
<gene>
    <name evidence="9" type="ORF">NQ502_04645</name>
</gene>
<evidence type="ECO:0000256" key="1">
    <source>
        <dbReference type="ARBA" id="ARBA00004651"/>
    </source>
</evidence>
<evidence type="ECO:0000256" key="6">
    <source>
        <dbReference type="SAM" id="Phobius"/>
    </source>
</evidence>
<dbReference type="SUPFAM" id="SSF141868">
    <property type="entry name" value="EAL domain-like"/>
    <property type="match status" value="1"/>
</dbReference>
<evidence type="ECO:0000256" key="4">
    <source>
        <dbReference type="ARBA" id="ARBA00022989"/>
    </source>
</evidence>
<reference evidence="9" key="1">
    <citation type="journal article" date="2022" name="Cell">
        <title>Design, construction, and in vivo augmentation of a complex gut microbiome.</title>
        <authorList>
            <person name="Cheng A.G."/>
            <person name="Ho P.Y."/>
            <person name="Aranda-Diaz A."/>
            <person name="Jain S."/>
            <person name="Yu F.B."/>
            <person name="Meng X."/>
            <person name="Wang M."/>
            <person name="Iakiviak M."/>
            <person name="Nagashima K."/>
            <person name="Zhao A."/>
            <person name="Murugkar P."/>
            <person name="Patil A."/>
            <person name="Atabakhsh K."/>
            <person name="Weakley A."/>
            <person name="Yan J."/>
            <person name="Brumbaugh A.R."/>
            <person name="Higginbottom S."/>
            <person name="Dimas A."/>
            <person name="Shiver A.L."/>
            <person name="Deutschbauer A."/>
            <person name="Neff N."/>
            <person name="Sonnenburg J.L."/>
            <person name="Huang K.C."/>
            <person name="Fischbach M.A."/>
        </authorList>
    </citation>
    <scope>NUCLEOTIDE SEQUENCE</scope>
    <source>
        <strain evidence="9">DSM 19829</strain>
    </source>
</reference>
<dbReference type="InterPro" id="IPR033479">
    <property type="entry name" value="dCache_1"/>
</dbReference>
<dbReference type="InterPro" id="IPR029151">
    <property type="entry name" value="Sensor-like_sf"/>
</dbReference>
<evidence type="ECO:0000259" key="7">
    <source>
        <dbReference type="PROSITE" id="PS50883"/>
    </source>
</evidence>
<keyword evidence="5 6" id="KW-0472">Membrane</keyword>
<dbReference type="PROSITE" id="PS50883">
    <property type="entry name" value="EAL"/>
    <property type="match status" value="1"/>
</dbReference>
<dbReference type="InterPro" id="IPR000160">
    <property type="entry name" value="GGDEF_dom"/>
</dbReference>
<comment type="subcellular location">
    <subcellularLocation>
        <location evidence="1">Cell membrane</location>
        <topology evidence="1">Multi-pass membrane protein</topology>
    </subcellularLocation>
</comment>